<reference evidence="2" key="1">
    <citation type="journal article" date="2020" name="J Insects Food Feed">
        <title>The yellow mealworm (Tenebrio molitor) genome: a resource for the emerging insects as food and feed industry.</title>
        <authorList>
            <person name="Eriksson T."/>
            <person name="Andere A."/>
            <person name="Kelstrup H."/>
            <person name="Emery V."/>
            <person name="Picard C."/>
        </authorList>
    </citation>
    <scope>NUCLEOTIDE SEQUENCE</scope>
    <source>
        <strain evidence="2">Stoneville</strain>
        <tissue evidence="2">Whole head</tissue>
    </source>
</reference>
<evidence type="ECO:0000313" key="3">
    <source>
        <dbReference type="Proteomes" id="UP000719412"/>
    </source>
</evidence>
<organism evidence="2 3">
    <name type="scientific">Tenebrio molitor</name>
    <name type="common">Yellow mealworm beetle</name>
    <dbReference type="NCBI Taxonomy" id="7067"/>
    <lineage>
        <taxon>Eukaryota</taxon>
        <taxon>Metazoa</taxon>
        <taxon>Ecdysozoa</taxon>
        <taxon>Arthropoda</taxon>
        <taxon>Hexapoda</taxon>
        <taxon>Insecta</taxon>
        <taxon>Pterygota</taxon>
        <taxon>Neoptera</taxon>
        <taxon>Endopterygota</taxon>
        <taxon>Coleoptera</taxon>
        <taxon>Polyphaga</taxon>
        <taxon>Cucujiformia</taxon>
        <taxon>Tenebrionidae</taxon>
        <taxon>Tenebrio</taxon>
    </lineage>
</organism>
<dbReference type="EMBL" id="JABDTM020021393">
    <property type="protein sequence ID" value="KAH0816536.1"/>
    <property type="molecule type" value="Genomic_DNA"/>
</dbReference>
<feature type="region of interest" description="Disordered" evidence="1">
    <location>
        <begin position="426"/>
        <end position="475"/>
    </location>
</feature>
<name>A0A8J6HM63_TENMO</name>
<feature type="compositionally biased region" description="Basic and acidic residues" evidence="1">
    <location>
        <begin position="707"/>
        <end position="722"/>
    </location>
</feature>
<comment type="caution">
    <text evidence="2">The sequence shown here is derived from an EMBL/GenBank/DDBJ whole genome shotgun (WGS) entry which is preliminary data.</text>
</comment>
<feature type="region of interest" description="Disordered" evidence="1">
    <location>
        <begin position="21"/>
        <end position="40"/>
    </location>
</feature>
<dbReference type="Proteomes" id="UP000719412">
    <property type="component" value="Unassembled WGS sequence"/>
</dbReference>
<sequence length="730" mass="80429">MIDHSFKFTWGFPGGVDFLNGPSPRRLRRPSADMKRGNVGVDGKHRISATEKPLPIDFRRRLGRSFARLFVVAPGKEIVPCKFNNVLTIKEVTENPKGGPDKHRRIDVTNGDVRTAHPANVEISREGVVRGCVVTCSQTTRIGTSHFRRGRTHLAANPEVTRVRIRSPKCEVWTFLIFSDSLTFLVEFESCALDGVVRVRPHVTSYATTLRALFQSSFIRFKSAPSRDPRILHIDIGTGSDGSSRLQASTSPILQHGATGSTIPSTFANFRNVQKSPKFIEQIFIECQCGSVDGRPLPVVRRSGYSCLRTSTCRRSNAGCIGAFHIRVFPEPHIILINFPPTPTPYPAGFMFFPSREQPPPNGIIYRDPRIPREYNRSRLVEEKLSRQVGNVFREFGNTDAGVKKNRHGHLKQPRTLVVWQSDVGVLSPPPEERRNPSDVGVNKVDETRVNNTTGPPPGSIDASPPEAVARRNSIGPSSCLPSRRHLVSISLPEIRVNCVRVGKKRDLIGFAGSIKCYCFFGVGKKINNKHCIIASAPRSPPTSLVRETITSSSIVMIRDCDTEKAISSIRSFSFCADRPTSSPTQFRCNSSIKITAPSSEYGVRWAEGVGDRGKRPWLGKIASETQYGPDLMTSSPSGRVSGSVAAYHFGSGGPPVDNTRLTEPRGVERDLGNPTYAEHPGEDGKLRVASISEAEQVGSRGGPGLIERRSDGEFIFDRSEGQTRTQLSK</sequence>
<accession>A0A8J6HM63</accession>
<proteinExistence type="predicted"/>
<feature type="compositionally biased region" description="Basic and acidic residues" evidence="1">
    <location>
        <begin position="30"/>
        <end position="40"/>
    </location>
</feature>
<gene>
    <name evidence="2" type="ORF">GEV33_006256</name>
</gene>
<evidence type="ECO:0000313" key="2">
    <source>
        <dbReference type="EMBL" id="KAH0816536.1"/>
    </source>
</evidence>
<feature type="region of interest" description="Disordered" evidence="1">
    <location>
        <begin position="695"/>
        <end position="730"/>
    </location>
</feature>
<reference evidence="2" key="2">
    <citation type="submission" date="2021-08" db="EMBL/GenBank/DDBJ databases">
        <authorList>
            <person name="Eriksson T."/>
        </authorList>
    </citation>
    <scope>NUCLEOTIDE SEQUENCE</scope>
    <source>
        <strain evidence="2">Stoneville</strain>
        <tissue evidence="2">Whole head</tissue>
    </source>
</reference>
<protein>
    <submittedName>
        <fullName evidence="2">Uncharacterized protein</fullName>
    </submittedName>
</protein>
<keyword evidence="3" id="KW-1185">Reference proteome</keyword>
<dbReference type="AlphaFoldDB" id="A0A8J6HM63"/>
<evidence type="ECO:0000256" key="1">
    <source>
        <dbReference type="SAM" id="MobiDB-lite"/>
    </source>
</evidence>